<keyword evidence="11" id="KW-0868">Chloride</keyword>
<evidence type="ECO:0008006" key="17">
    <source>
        <dbReference type="Google" id="ProtNLM"/>
    </source>
</evidence>
<dbReference type="PANTHER" id="PTHR12424">
    <property type="entry name" value="TWEETY-RELATED"/>
    <property type="match status" value="1"/>
</dbReference>
<evidence type="ECO:0000256" key="2">
    <source>
        <dbReference type="ARBA" id="ARBA00009849"/>
    </source>
</evidence>
<feature type="transmembrane region" description="Helical" evidence="14">
    <location>
        <begin position="130"/>
        <end position="151"/>
    </location>
</feature>
<evidence type="ECO:0000256" key="9">
    <source>
        <dbReference type="ARBA" id="ARBA00023173"/>
    </source>
</evidence>
<evidence type="ECO:0000256" key="10">
    <source>
        <dbReference type="ARBA" id="ARBA00023180"/>
    </source>
</evidence>
<keyword evidence="8 14" id="KW-0472">Membrane</keyword>
<feature type="transmembrane region" description="Helical" evidence="14">
    <location>
        <begin position="68"/>
        <end position="93"/>
    </location>
</feature>
<evidence type="ECO:0000256" key="12">
    <source>
        <dbReference type="ARBA" id="ARBA00023303"/>
    </source>
</evidence>
<keyword evidence="9" id="KW-0869">Chloride channel</keyword>
<keyword evidence="10" id="KW-0325">Glycoprotein</keyword>
<keyword evidence="12" id="KW-0407">Ion channel</keyword>
<dbReference type="GO" id="GO:0005254">
    <property type="term" value="F:chloride channel activity"/>
    <property type="evidence" value="ECO:0007669"/>
    <property type="project" value="UniProtKB-KW"/>
</dbReference>
<proteinExistence type="inferred from homology"/>
<evidence type="ECO:0000256" key="8">
    <source>
        <dbReference type="ARBA" id="ARBA00023136"/>
    </source>
</evidence>
<sequence length="582" mass="64360">MATPKNRDIFLQSPPMSTNNATIYGGTYLGPAYHITGSVLRLRALPRFGYQHDITELFTSNPDEQASYATGLIVLFVFILLFFLLWTSLLLILKCMGPGNAGFLSGHPFVIPDRAEDDQQLYKRPLRVRLAFLSSCIILMIFSLLFVTMGLTNVDNTATSMSASLRQLGDLVGQAEVIAQKLEEVGNSAIAIRDSAVEELGNFCPANPNLDAYAGVNAMEIAGRAKNDLTTLANFIRDGLSILRTNLNRVEVWSGRADDVVLEWNLWGWQFKLLSAGLFILPAFLMMGVGLVMLDLDIKCYQKTLTYVFMPLFCVVTVTSYVVCALVLPVSAVMADTCIGGGQAYGGPDDTVLTIFRNLRGDDTSILFLLIAYYTQRCNSIYYPFGQVTKYLDDLDGAIDSTNTVIDVVQNNLDLLLDQCGRSYDSVVSLMKDVNISLRTLRNSADQTLNLVQCRNINELYVNTVHDATCTYSVEALAWIFGTSLVISVCGLIIIMFRAAYYPEEYLELSKSWITAPASTITTPSRTGSGDSDDVFAVQRSGLELKGSPERHDRNQNPSLWPPRKGPRYVTDPNEHTEAVEL</sequence>
<evidence type="ECO:0000256" key="3">
    <source>
        <dbReference type="ARBA" id="ARBA00022448"/>
    </source>
</evidence>
<dbReference type="PANTHER" id="PTHR12424:SF19">
    <property type="entry name" value="INTEGRASE ZINC-BINDING DOMAIN-CONTAINING PROTEIN"/>
    <property type="match status" value="1"/>
</dbReference>
<keyword evidence="7" id="KW-0406">Ion transport</keyword>
<keyword evidence="6 14" id="KW-1133">Transmembrane helix</keyword>
<name>A0ABD3PGH8_9STRA</name>
<dbReference type="AlphaFoldDB" id="A0ABD3PGH8"/>
<evidence type="ECO:0000256" key="1">
    <source>
        <dbReference type="ARBA" id="ARBA00004651"/>
    </source>
</evidence>
<evidence type="ECO:0000256" key="4">
    <source>
        <dbReference type="ARBA" id="ARBA00022475"/>
    </source>
</evidence>
<reference evidence="15 16" key="1">
    <citation type="journal article" date="2020" name="G3 (Bethesda)">
        <title>Improved Reference Genome for Cyclotella cryptica CCMP332, a Model for Cell Wall Morphogenesis, Salinity Adaptation, and Lipid Production in Diatoms (Bacillariophyta).</title>
        <authorList>
            <person name="Roberts W.R."/>
            <person name="Downey K.M."/>
            <person name="Ruck E.C."/>
            <person name="Traller J.C."/>
            <person name="Alverson A.J."/>
        </authorList>
    </citation>
    <scope>NUCLEOTIDE SEQUENCE [LARGE SCALE GENOMIC DNA]</scope>
    <source>
        <strain evidence="15 16">CCMP332</strain>
    </source>
</reference>
<dbReference type="Proteomes" id="UP001516023">
    <property type="component" value="Unassembled WGS sequence"/>
</dbReference>
<comment type="subcellular location">
    <subcellularLocation>
        <location evidence="1">Cell membrane</location>
        <topology evidence="1">Multi-pass membrane protein</topology>
    </subcellularLocation>
</comment>
<evidence type="ECO:0000256" key="11">
    <source>
        <dbReference type="ARBA" id="ARBA00023214"/>
    </source>
</evidence>
<evidence type="ECO:0000256" key="14">
    <source>
        <dbReference type="SAM" id="Phobius"/>
    </source>
</evidence>
<evidence type="ECO:0000256" key="6">
    <source>
        <dbReference type="ARBA" id="ARBA00022989"/>
    </source>
</evidence>
<feature type="transmembrane region" description="Helical" evidence="14">
    <location>
        <begin position="476"/>
        <end position="501"/>
    </location>
</feature>
<keyword evidence="5 14" id="KW-0812">Transmembrane</keyword>
<keyword evidence="3" id="KW-0813">Transport</keyword>
<feature type="compositionally biased region" description="Basic and acidic residues" evidence="13">
    <location>
        <begin position="573"/>
        <end position="582"/>
    </location>
</feature>
<comment type="similarity">
    <text evidence="2">Belongs to the tweety family.</text>
</comment>
<evidence type="ECO:0000313" key="15">
    <source>
        <dbReference type="EMBL" id="KAL3787059.1"/>
    </source>
</evidence>
<feature type="transmembrane region" description="Helical" evidence="14">
    <location>
        <begin position="306"/>
        <end position="328"/>
    </location>
</feature>
<evidence type="ECO:0000256" key="7">
    <source>
        <dbReference type="ARBA" id="ARBA00023065"/>
    </source>
</evidence>
<keyword evidence="16" id="KW-1185">Reference proteome</keyword>
<comment type="caution">
    <text evidence="15">The sequence shown here is derived from an EMBL/GenBank/DDBJ whole genome shotgun (WGS) entry which is preliminary data.</text>
</comment>
<evidence type="ECO:0000256" key="13">
    <source>
        <dbReference type="SAM" id="MobiDB-lite"/>
    </source>
</evidence>
<dbReference type="GO" id="GO:0005886">
    <property type="term" value="C:plasma membrane"/>
    <property type="evidence" value="ECO:0007669"/>
    <property type="project" value="UniProtKB-SubCell"/>
</dbReference>
<organism evidence="15 16">
    <name type="scientific">Cyclotella cryptica</name>
    <dbReference type="NCBI Taxonomy" id="29204"/>
    <lineage>
        <taxon>Eukaryota</taxon>
        <taxon>Sar</taxon>
        <taxon>Stramenopiles</taxon>
        <taxon>Ochrophyta</taxon>
        <taxon>Bacillariophyta</taxon>
        <taxon>Coscinodiscophyceae</taxon>
        <taxon>Thalassiosirophycidae</taxon>
        <taxon>Stephanodiscales</taxon>
        <taxon>Stephanodiscaceae</taxon>
        <taxon>Cyclotella</taxon>
    </lineage>
</organism>
<dbReference type="GO" id="GO:0034707">
    <property type="term" value="C:chloride channel complex"/>
    <property type="evidence" value="ECO:0007669"/>
    <property type="project" value="UniProtKB-KW"/>
</dbReference>
<gene>
    <name evidence="15" type="ORF">HJC23_011743</name>
</gene>
<evidence type="ECO:0000256" key="5">
    <source>
        <dbReference type="ARBA" id="ARBA00022692"/>
    </source>
</evidence>
<keyword evidence="4" id="KW-1003">Cell membrane</keyword>
<dbReference type="InterPro" id="IPR006990">
    <property type="entry name" value="Tweety"/>
</dbReference>
<feature type="region of interest" description="Disordered" evidence="13">
    <location>
        <begin position="545"/>
        <end position="582"/>
    </location>
</feature>
<accession>A0ABD3PGH8</accession>
<protein>
    <recommendedName>
        <fullName evidence="17">Protein tweety homolog</fullName>
    </recommendedName>
</protein>
<feature type="transmembrane region" description="Helical" evidence="14">
    <location>
        <begin position="273"/>
        <end position="294"/>
    </location>
</feature>
<dbReference type="EMBL" id="JABMIG020000182">
    <property type="protein sequence ID" value="KAL3787059.1"/>
    <property type="molecule type" value="Genomic_DNA"/>
</dbReference>
<evidence type="ECO:0000313" key="16">
    <source>
        <dbReference type="Proteomes" id="UP001516023"/>
    </source>
</evidence>